<feature type="modified residue" description="4-aspartylphosphate" evidence="2">
    <location>
        <position position="443"/>
    </location>
</feature>
<dbReference type="SMART" id="SM00448">
    <property type="entry name" value="REC"/>
    <property type="match status" value="1"/>
</dbReference>
<evidence type="ECO:0000313" key="5">
    <source>
        <dbReference type="Proteomes" id="UP000184731"/>
    </source>
</evidence>
<evidence type="ECO:0000313" key="4">
    <source>
        <dbReference type="EMBL" id="APJ04535.1"/>
    </source>
</evidence>
<dbReference type="CDD" id="cd00156">
    <property type="entry name" value="REC"/>
    <property type="match status" value="1"/>
</dbReference>
<dbReference type="STRING" id="1915309.AXG55_11715"/>
<accession>A0A1L4D2U9</accession>
<dbReference type="SUPFAM" id="SSF52172">
    <property type="entry name" value="CheY-like"/>
    <property type="match status" value="1"/>
</dbReference>
<proteinExistence type="predicted"/>
<dbReference type="Pfam" id="PF00072">
    <property type="entry name" value="Response_reg"/>
    <property type="match status" value="1"/>
</dbReference>
<feature type="domain" description="Response regulatory" evidence="3">
    <location>
        <begin position="394"/>
        <end position="511"/>
    </location>
</feature>
<evidence type="ECO:0000256" key="1">
    <source>
        <dbReference type="ARBA" id="ARBA00022553"/>
    </source>
</evidence>
<dbReference type="PANTHER" id="PTHR44591">
    <property type="entry name" value="STRESS RESPONSE REGULATOR PROTEIN 1"/>
    <property type="match status" value="1"/>
</dbReference>
<dbReference type="Proteomes" id="UP000184731">
    <property type="component" value="Chromosome"/>
</dbReference>
<dbReference type="AlphaFoldDB" id="A0A1L4D2U9"/>
<gene>
    <name evidence="4" type="ORF">AXG55_11715</name>
</gene>
<dbReference type="PANTHER" id="PTHR44591:SF25">
    <property type="entry name" value="CHEMOTAXIS TWO-COMPONENT RESPONSE REGULATOR"/>
    <property type="match status" value="1"/>
</dbReference>
<dbReference type="Gene3D" id="3.40.50.2300">
    <property type="match status" value="1"/>
</dbReference>
<dbReference type="GO" id="GO:0000160">
    <property type="term" value="P:phosphorelay signal transduction system"/>
    <property type="evidence" value="ECO:0007669"/>
    <property type="project" value="InterPro"/>
</dbReference>
<evidence type="ECO:0000256" key="2">
    <source>
        <dbReference type="PROSITE-ProRule" id="PRU00169"/>
    </source>
</evidence>
<name>A0A1L4D2U9_9BACT</name>
<protein>
    <recommendedName>
        <fullName evidence="3">Response regulatory domain-containing protein</fullName>
    </recommendedName>
</protein>
<dbReference type="InterPro" id="IPR050595">
    <property type="entry name" value="Bact_response_regulator"/>
</dbReference>
<dbReference type="PROSITE" id="PS50110">
    <property type="entry name" value="RESPONSE_REGULATORY"/>
    <property type="match status" value="1"/>
</dbReference>
<sequence length="513" mass="57743">MSNTITEKEILLAFSKNSNQKVIELNGIANVLLKEGAKPELFDALSRTTSAMKTFAITCHQHHIAEFISKMIEPDFDRIRVENLTITEEIKSALKEKISKLKTMIKDASKDMPAQDNIEPLSLQDEGMYSLLTSIGQLSVWSFHELMNALAKVHGYTEMLEDVYQHVPDNVPEVKSELKTIQEKLISNTAHMTGIINRIRALRGKTKINIKEHNIRDIVKNIQELTQQPPKTLNWSALHIPSVNVQFDQIIFEQIWVHLWKLLGEWQNPGTLIQSMCFGKIDPNKSNQNNKFMNLLSLYIWLEPNGTAKFDPTKLNYSTQTPQADLAYVFHFTSKIAQRISANITCAKASFGGVVFCISIPCGELQITHSETGYAIPQPLHISKMNQKEGPLKNILILDDEKDLRTILSLKISKMGYGVSVASTIAEATQMLESKKIDLIISDLFLTQESGLDLLKKMSATSPEIPFIFITGANEDDISKPILDILAKYSKGFLTKPIPTQLLKETIENILPL</sequence>
<dbReference type="EMBL" id="CP017834">
    <property type="protein sequence ID" value="APJ04535.1"/>
    <property type="molecule type" value="Genomic_DNA"/>
</dbReference>
<keyword evidence="5" id="KW-1185">Reference proteome</keyword>
<dbReference type="InterPro" id="IPR001789">
    <property type="entry name" value="Sig_transdc_resp-reg_receiver"/>
</dbReference>
<evidence type="ECO:0000259" key="3">
    <source>
        <dbReference type="PROSITE" id="PS50110"/>
    </source>
</evidence>
<organism evidence="4 5">
    <name type="scientific">Silvanigrella aquatica</name>
    <dbReference type="NCBI Taxonomy" id="1915309"/>
    <lineage>
        <taxon>Bacteria</taxon>
        <taxon>Pseudomonadati</taxon>
        <taxon>Bdellovibrionota</taxon>
        <taxon>Oligoflexia</taxon>
        <taxon>Silvanigrellales</taxon>
        <taxon>Silvanigrellaceae</taxon>
        <taxon>Silvanigrella</taxon>
    </lineage>
</organism>
<reference evidence="4 5" key="1">
    <citation type="submission" date="2016-10" db="EMBL/GenBank/DDBJ databases">
        <title>Silvanigrella aquatica sp. nov., isolated from a freshwater lake located in the Black Forest, Germany, description of Silvanigrellaceae fam. nov., Silvanigrellales ord. nov., reclassification of the order Bdellovibrionales in the class Oligoflexia, reclassification of the families Bacteriovoracaceae and Halobacteriovoraceae in the new order Bacteriovoracales ord. nov., and reclassification of the family Pseudobacteriovoracaceae in the order Oligoflexiales.</title>
        <authorList>
            <person name="Hahn M.W."/>
            <person name="Schmidt J."/>
            <person name="Koll U."/>
            <person name="Rohde M."/>
            <person name="Verbag S."/>
            <person name="Pitt A."/>
            <person name="Nakai R."/>
            <person name="Naganuma T."/>
            <person name="Lang E."/>
        </authorList>
    </citation>
    <scope>NUCLEOTIDE SEQUENCE [LARGE SCALE GENOMIC DNA]</scope>
    <source>
        <strain evidence="4 5">MWH-Nonnen-W8red</strain>
    </source>
</reference>
<dbReference type="RefSeq" id="WP_148698282.1">
    <property type="nucleotide sequence ID" value="NZ_CP017834.1"/>
</dbReference>
<dbReference type="InterPro" id="IPR011006">
    <property type="entry name" value="CheY-like_superfamily"/>
</dbReference>
<keyword evidence="1 2" id="KW-0597">Phosphoprotein</keyword>
<dbReference type="KEGG" id="saqi:AXG55_11715"/>
<dbReference type="OrthoDB" id="794741at2"/>